<protein>
    <submittedName>
        <fullName evidence="2">Uncharacterized protein</fullName>
    </submittedName>
</protein>
<accession>A0A6A5UD28</accession>
<evidence type="ECO:0000313" key="2">
    <source>
        <dbReference type="EMBL" id="KAF1959037.1"/>
    </source>
</evidence>
<dbReference type="AlphaFoldDB" id="A0A6A5UD28"/>
<dbReference type="EMBL" id="ML976985">
    <property type="protein sequence ID" value="KAF1959037.1"/>
    <property type="molecule type" value="Genomic_DNA"/>
</dbReference>
<sequence>MVGFNTSQVDGPDIHGGSREYKEIPSVTGALALQQQVDHVNRIRSQYVKDLEYVWQELAAKEHSFHQMSPDAAEKDVMRFELRQLSRLATQLWMQSALFGFHLADAQKRLDQLKHHEAGIREPWRPAPLADLGLQSGWKDFYNPYLATTSLRRDWEHGRLWLRTIEEMEKMSHPQLALIDFNAETIPNLRKEMQAVERLLEEFEKQAVRAEVKSRKPSKQL</sequence>
<dbReference type="Proteomes" id="UP000800035">
    <property type="component" value="Unassembled WGS sequence"/>
</dbReference>
<keyword evidence="3" id="KW-1185">Reference proteome</keyword>
<gene>
    <name evidence="2" type="ORF">CC80DRAFT_407377</name>
</gene>
<evidence type="ECO:0000313" key="3">
    <source>
        <dbReference type="Proteomes" id="UP000800035"/>
    </source>
</evidence>
<evidence type="ECO:0000256" key="1">
    <source>
        <dbReference type="SAM" id="Coils"/>
    </source>
</evidence>
<feature type="coiled-coil region" evidence="1">
    <location>
        <begin position="186"/>
        <end position="213"/>
    </location>
</feature>
<proteinExistence type="predicted"/>
<reference evidence="2" key="1">
    <citation type="journal article" date="2020" name="Stud. Mycol.">
        <title>101 Dothideomycetes genomes: a test case for predicting lifestyles and emergence of pathogens.</title>
        <authorList>
            <person name="Haridas S."/>
            <person name="Albert R."/>
            <person name="Binder M."/>
            <person name="Bloem J."/>
            <person name="Labutti K."/>
            <person name="Salamov A."/>
            <person name="Andreopoulos B."/>
            <person name="Baker S."/>
            <person name="Barry K."/>
            <person name="Bills G."/>
            <person name="Bluhm B."/>
            <person name="Cannon C."/>
            <person name="Castanera R."/>
            <person name="Culley D."/>
            <person name="Daum C."/>
            <person name="Ezra D."/>
            <person name="Gonzalez J."/>
            <person name="Henrissat B."/>
            <person name="Kuo A."/>
            <person name="Liang C."/>
            <person name="Lipzen A."/>
            <person name="Lutzoni F."/>
            <person name="Magnuson J."/>
            <person name="Mondo S."/>
            <person name="Nolan M."/>
            <person name="Ohm R."/>
            <person name="Pangilinan J."/>
            <person name="Park H.-J."/>
            <person name="Ramirez L."/>
            <person name="Alfaro M."/>
            <person name="Sun H."/>
            <person name="Tritt A."/>
            <person name="Yoshinaga Y."/>
            <person name="Zwiers L.-H."/>
            <person name="Turgeon B."/>
            <person name="Goodwin S."/>
            <person name="Spatafora J."/>
            <person name="Crous P."/>
            <person name="Grigoriev I."/>
        </authorList>
    </citation>
    <scope>NUCLEOTIDE SEQUENCE</scope>
    <source>
        <strain evidence="2">CBS 675.92</strain>
    </source>
</reference>
<keyword evidence="1" id="KW-0175">Coiled coil</keyword>
<organism evidence="2 3">
    <name type="scientific">Byssothecium circinans</name>
    <dbReference type="NCBI Taxonomy" id="147558"/>
    <lineage>
        <taxon>Eukaryota</taxon>
        <taxon>Fungi</taxon>
        <taxon>Dikarya</taxon>
        <taxon>Ascomycota</taxon>
        <taxon>Pezizomycotina</taxon>
        <taxon>Dothideomycetes</taxon>
        <taxon>Pleosporomycetidae</taxon>
        <taxon>Pleosporales</taxon>
        <taxon>Massarineae</taxon>
        <taxon>Massarinaceae</taxon>
        <taxon>Byssothecium</taxon>
    </lineage>
</organism>
<dbReference type="OrthoDB" id="3915128at2759"/>
<name>A0A6A5UD28_9PLEO</name>